<dbReference type="AlphaFoldDB" id="A0A316V8W2"/>
<dbReference type="GO" id="GO:0046475">
    <property type="term" value="P:glycerophospholipid catabolic process"/>
    <property type="evidence" value="ECO:0007669"/>
    <property type="project" value="TreeGrafter"/>
</dbReference>
<dbReference type="Pfam" id="PF01735">
    <property type="entry name" value="PLA2_B"/>
    <property type="match status" value="1"/>
</dbReference>
<name>A0A316V8W2_9BASI</name>
<organism evidence="11 12">
    <name type="scientific">Meira miltonrushii</name>
    <dbReference type="NCBI Taxonomy" id="1280837"/>
    <lineage>
        <taxon>Eukaryota</taxon>
        <taxon>Fungi</taxon>
        <taxon>Dikarya</taxon>
        <taxon>Basidiomycota</taxon>
        <taxon>Ustilaginomycotina</taxon>
        <taxon>Exobasidiomycetes</taxon>
        <taxon>Exobasidiales</taxon>
        <taxon>Brachybasidiaceae</taxon>
        <taxon>Meira</taxon>
    </lineage>
</organism>
<reference evidence="11 12" key="1">
    <citation type="journal article" date="2018" name="Mol. Biol. Evol.">
        <title>Broad Genomic Sampling Reveals a Smut Pathogenic Ancestry of the Fungal Clade Ustilaginomycotina.</title>
        <authorList>
            <person name="Kijpornyongpan T."/>
            <person name="Mondo S.J."/>
            <person name="Barry K."/>
            <person name="Sandor L."/>
            <person name="Lee J."/>
            <person name="Lipzen A."/>
            <person name="Pangilinan J."/>
            <person name="LaButti K."/>
            <person name="Hainaut M."/>
            <person name="Henrissat B."/>
            <person name="Grigoriev I.V."/>
            <person name="Spatafora J.W."/>
            <person name="Aime M.C."/>
        </authorList>
    </citation>
    <scope>NUCLEOTIDE SEQUENCE [LARGE SCALE GENOMIC DNA]</scope>
    <source>
        <strain evidence="11 12">MCA 3882</strain>
    </source>
</reference>
<evidence type="ECO:0000256" key="1">
    <source>
        <dbReference type="ARBA" id="ARBA00008780"/>
    </source>
</evidence>
<dbReference type="GO" id="GO:0005829">
    <property type="term" value="C:cytosol"/>
    <property type="evidence" value="ECO:0007669"/>
    <property type="project" value="TreeGrafter"/>
</dbReference>
<dbReference type="GO" id="GO:0004623">
    <property type="term" value="F:phospholipase A2 activity"/>
    <property type="evidence" value="ECO:0007669"/>
    <property type="project" value="TreeGrafter"/>
</dbReference>
<evidence type="ECO:0000256" key="6">
    <source>
        <dbReference type="ARBA" id="ARBA00023098"/>
    </source>
</evidence>
<dbReference type="PANTHER" id="PTHR10728">
    <property type="entry name" value="CYTOSOLIC PHOSPHOLIPASE A2"/>
    <property type="match status" value="1"/>
</dbReference>
<evidence type="ECO:0000256" key="5">
    <source>
        <dbReference type="ARBA" id="ARBA00022963"/>
    </source>
</evidence>
<keyword evidence="5 8" id="KW-0442">Lipid degradation</keyword>
<accession>A0A316V8W2</accession>
<keyword evidence="7" id="KW-0325">Glycoprotein</keyword>
<comment type="catalytic activity">
    <reaction evidence="9">
        <text>a 1-acyl-sn-glycero-3-phosphocholine + H2O = sn-glycerol 3-phosphocholine + a fatty acid + H(+)</text>
        <dbReference type="Rhea" id="RHEA:15177"/>
        <dbReference type="ChEBI" id="CHEBI:15377"/>
        <dbReference type="ChEBI" id="CHEBI:15378"/>
        <dbReference type="ChEBI" id="CHEBI:16870"/>
        <dbReference type="ChEBI" id="CHEBI:28868"/>
        <dbReference type="ChEBI" id="CHEBI:58168"/>
        <dbReference type="EC" id="3.1.1.5"/>
    </reaction>
</comment>
<evidence type="ECO:0000259" key="10">
    <source>
        <dbReference type="PROSITE" id="PS51210"/>
    </source>
</evidence>
<evidence type="ECO:0000256" key="7">
    <source>
        <dbReference type="ARBA" id="ARBA00023180"/>
    </source>
</evidence>
<dbReference type="STRING" id="1280837.A0A316V8W2"/>
<gene>
    <name evidence="11" type="ORF">FA14DRAFT_161979</name>
</gene>
<evidence type="ECO:0000256" key="3">
    <source>
        <dbReference type="ARBA" id="ARBA00022729"/>
    </source>
</evidence>
<evidence type="ECO:0000256" key="4">
    <source>
        <dbReference type="ARBA" id="ARBA00022801"/>
    </source>
</evidence>
<dbReference type="GO" id="GO:0004622">
    <property type="term" value="F:phosphatidylcholine lysophospholipase activity"/>
    <property type="evidence" value="ECO:0007669"/>
    <property type="project" value="UniProtKB-EC"/>
</dbReference>
<evidence type="ECO:0000256" key="8">
    <source>
        <dbReference type="PROSITE-ProRule" id="PRU00555"/>
    </source>
</evidence>
<dbReference type="OrthoDB" id="2499102at2759"/>
<dbReference type="RefSeq" id="XP_025352925.1">
    <property type="nucleotide sequence ID" value="XM_025499369.1"/>
</dbReference>
<dbReference type="SUPFAM" id="SSF52151">
    <property type="entry name" value="FabD/lysophospholipase-like"/>
    <property type="match status" value="1"/>
</dbReference>
<dbReference type="InterPro" id="IPR002642">
    <property type="entry name" value="LysoPLipase_cat_dom"/>
</dbReference>
<dbReference type="SMART" id="SM00022">
    <property type="entry name" value="PLAc"/>
    <property type="match status" value="1"/>
</dbReference>
<feature type="signal peptide" evidence="9">
    <location>
        <begin position="1"/>
        <end position="22"/>
    </location>
</feature>
<feature type="chain" id="PRO_5016194654" description="Lysophospholipase" evidence="9">
    <location>
        <begin position="23"/>
        <end position="566"/>
    </location>
</feature>
<evidence type="ECO:0000256" key="9">
    <source>
        <dbReference type="RuleBase" id="RU362103"/>
    </source>
</evidence>
<keyword evidence="12" id="KW-1185">Reference proteome</keyword>
<keyword evidence="6 8" id="KW-0443">Lipid metabolism</keyword>
<keyword evidence="3 9" id="KW-0732">Signal</keyword>
<evidence type="ECO:0000313" key="12">
    <source>
        <dbReference type="Proteomes" id="UP000245771"/>
    </source>
</evidence>
<dbReference type="Gene3D" id="3.40.1090.10">
    <property type="entry name" value="Cytosolic phospholipase A2 catalytic domain"/>
    <property type="match status" value="1"/>
</dbReference>
<sequence length="566" mass="61710">MHFVNLYSLLSILFVSISIIEANVLPVQNARALELLDRRSPSDYAPKRAQCPSNTLARSSKLGINPDEKAYVSARQPNAQTAFSQWINSLNAGFGNVDSSTTPVLSLASSGGGFRAMLTGAGVHQALDSREQNASKLKGLYQSLIYESGLSGGSWLLGSIMGNNWQTITQIKEEVWYRTLPGTPLLPDQSKFLFSYADVLAAITAKKVSGYDPTLIDVYGRLLGYSLLEQSEGGIKQTLSSITSQSNYANHNYPFPIVTTVQSQAAQQCSDDEIGATQFEYSPLEFGSWDSAIASFIPTNYTGSIVGNDGVPSCITGFDNLGFIMGASSDIFPEFCASVPKKEASDAQKVYNFTQSVLHQIQKPTFRDVYAAFPDSFDKQALSASAYPPERRLFPDKPTELYMMDGGFSGQVNPIWPFLHRQIDVLFVEDSSSDTQYNFPNGSSIYETYTQAQAKGLSRMPTIPTPAEFVQKGYNTRPTFFGCDQGSDVMTIVYLPNNAYVYPSNTSTYKLSYTKPEIDGMLANGQAVATYNGTAGYDTCVACVTLKKTSASLPSACSKCFTDYCA</sequence>
<comment type="similarity">
    <text evidence="1 9">Belongs to the lysophospholipase family.</text>
</comment>
<dbReference type="GeneID" id="37021150"/>
<keyword evidence="4 8" id="KW-0378">Hydrolase</keyword>
<dbReference type="PANTHER" id="PTHR10728:SF33">
    <property type="entry name" value="LYSOPHOSPHOLIPASE 1-RELATED"/>
    <property type="match status" value="1"/>
</dbReference>
<evidence type="ECO:0000256" key="2">
    <source>
        <dbReference type="ARBA" id="ARBA00013274"/>
    </source>
</evidence>
<dbReference type="PROSITE" id="PS51210">
    <property type="entry name" value="PLA2C"/>
    <property type="match status" value="1"/>
</dbReference>
<protein>
    <recommendedName>
        <fullName evidence="2 9">Lysophospholipase</fullName>
        <ecNumber evidence="2 9">3.1.1.5</ecNumber>
    </recommendedName>
</protein>
<dbReference type="EC" id="3.1.1.5" evidence="2 9"/>
<dbReference type="GO" id="GO:0005783">
    <property type="term" value="C:endoplasmic reticulum"/>
    <property type="evidence" value="ECO:0007669"/>
    <property type="project" value="TreeGrafter"/>
</dbReference>
<feature type="domain" description="PLA2c" evidence="10">
    <location>
        <begin position="50"/>
        <end position="566"/>
    </location>
</feature>
<dbReference type="Proteomes" id="UP000245771">
    <property type="component" value="Unassembled WGS sequence"/>
</dbReference>
<evidence type="ECO:0000313" key="11">
    <source>
        <dbReference type="EMBL" id="PWN32623.1"/>
    </source>
</evidence>
<proteinExistence type="inferred from homology"/>
<dbReference type="InterPro" id="IPR016035">
    <property type="entry name" value="Acyl_Trfase/lysoPLipase"/>
</dbReference>
<dbReference type="InParanoid" id="A0A316V8W2"/>
<dbReference type="EMBL" id="KZ819605">
    <property type="protein sequence ID" value="PWN32623.1"/>
    <property type="molecule type" value="Genomic_DNA"/>
</dbReference>